<gene>
    <name evidence="3" type="ORF">BDY17DRAFT_245744</name>
</gene>
<dbReference type="PROSITE" id="PS50005">
    <property type="entry name" value="TPR"/>
    <property type="match status" value="1"/>
</dbReference>
<sequence>MARTKVTSRRPGGTARNAKMSKPRETPEELYAAALQLVERSEPDAALEKATSLFAQVKDRSPSQVLPAVNLLGEINVELGDVDKAREWFLHATRLDPEGKLPETVGGGAEKFLWLAQLCEEGGQESVKWFEKGVRALQAEIVALESGDARPAVMDEEALLIARLEKKRKLANALCAIVEVYMTDLSWEADAEARCENLLTEAMTVEDEPSPEVLQTLASVRLSQDRKADAQAALTRSIDGWKDLEPEDPGVPDFPTRISLTRLLMEAEMEEQAMTVLNRLILEDDQSVEAWYLGGWCQHLQAERLKETTSTGTEGPDSERAQLVEDIMKGSRHWLKTSMKLYHLLEYEDDRLFDHANELVTGLDAVLGPEEEGEDAEGGDYEDEWDGISEEEGGEIDEEMKDV</sequence>
<dbReference type="InterPro" id="IPR019734">
    <property type="entry name" value="TPR_rpt"/>
</dbReference>
<dbReference type="RefSeq" id="XP_033593464.1">
    <property type="nucleotide sequence ID" value="XM_033730658.1"/>
</dbReference>
<feature type="repeat" description="TPR" evidence="1">
    <location>
        <begin position="66"/>
        <end position="99"/>
    </location>
</feature>
<keyword evidence="4" id="KW-1185">Reference proteome</keyword>
<protein>
    <submittedName>
        <fullName evidence="3">Uncharacterized protein</fullName>
    </submittedName>
</protein>
<dbReference type="EMBL" id="MU001632">
    <property type="protein sequence ID" value="KAF2486895.1"/>
    <property type="molecule type" value="Genomic_DNA"/>
</dbReference>
<feature type="region of interest" description="Disordered" evidence="2">
    <location>
        <begin position="368"/>
        <end position="403"/>
    </location>
</feature>
<feature type="region of interest" description="Disordered" evidence="2">
    <location>
        <begin position="1"/>
        <end position="26"/>
    </location>
</feature>
<organism evidence="3 4">
    <name type="scientific">Neohortaea acidophila</name>
    <dbReference type="NCBI Taxonomy" id="245834"/>
    <lineage>
        <taxon>Eukaryota</taxon>
        <taxon>Fungi</taxon>
        <taxon>Dikarya</taxon>
        <taxon>Ascomycota</taxon>
        <taxon>Pezizomycotina</taxon>
        <taxon>Dothideomycetes</taxon>
        <taxon>Dothideomycetidae</taxon>
        <taxon>Mycosphaerellales</taxon>
        <taxon>Teratosphaeriaceae</taxon>
        <taxon>Neohortaea</taxon>
    </lineage>
</organism>
<evidence type="ECO:0000313" key="4">
    <source>
        <dbReference type="Proteomes" id="UP000799767"/>
    </source>
</evidence>
<evidence type="ECO:0000256" key="2">
    <source>
        <dbReference type="SAM" id="MobiDB-lite"/>
    </source>
</evidence>
<dbReference type="Proteomes" id="UP000799767">
    <property type="component" value="Unassembled WGS sequence"/>
</dbReference>
<dbReference type="OrthoDB" id="1914839at2759"/>
<dbReference type="CDD" id="cd24142">
    <property type="entry name" value="ACL4-like"/>
    <property type="match status" value="1"/>
</dbReference>
<keyword evidence="1" id="KW-0802">TPR repeat</keyword>
<dbReference type="AlphaFoldDB" id="A0A6A6Q3N3"/>
<dbReference type="InterPro" id="IPR011990">
    <property type="entry name" value="TPR-like_helical_dom_sf"/>
</dbReference>
<dbReference type="Pfam" id="PF13181">
    <property type="entry name" value="TPR_8"/>
    <property type="match status" value="1"/>
</dbReference>
<evidence type="ECO:0000313" key="3">
    <source>
        <dbReference type="EMBL" id="KAF2486895.1"/>
    </source>
</evidence>
<accession>A0A6A6Q3N3</accession>
<dbReference type="SUPFAM" id="SSF48452">
    <property type="entry name" value="TPR-like"/>
    <property type="match status" value="1"/>
</dbReference>
<name>A0A6A6Q3N3_9PEZI</name>
<dbReference type="GeneID" id="54471660"/>
<dbReference type="Gene3D" id="1.25.40.10">
    <property type="entry name" value="Tetratricopeptide repeat domain"/>
    <property type="match status" value="2"/>
</dbReference>
<evidence type="ECO:0000256" key="1">
    <source>
        <dbReference type="PROSITE-ProRule" id="PRU00339"/>
    </source>
</evidence>
<feature type="compositionally biased region" description="Acidic residues" evidence="2">
    <location>
        <begin position="369"/>
        <end position="403"/>
    </location>
</feature>
<reference evidence="3" key="1">
    <citation type="journal article" date="2020" name="Stud. Mycol.">
        <title>101 Dothideomycetes genomes: a test case for predicting lifestyles and emergence of pathogens.</title>
        <authorList>
            <person name="Haridas S."/>
            <person name="Albert R."/>
            <person name="Binder M."/>
            <person name="Bloem J."/>
            <person name="Labutti K."/>
            <person name="Salamov A."/>
            <person name="Andreopoulos B."/>
            <person name="Baker S."/>
            <person name="Barry K."/>
            <person name="Bills G."/>
            <person name="Bluhm B."/>
            <person name="Cannon C."/>
            <person name="Castanera R."/>
            <person name="Culley D."/>
            <person name="Daum C."/>
            <person name="Ezra D."/>
            <person name="Gonzalez J."/>
            <person name="Henrissat B."/>
            <person name="Kuo A."/>
            <person name="Liang C."/>
            <person name="Lipzen A."/>
            <person name="Lutzoni F."/>
            <person name="Magnuson J."/>
            <person name="Mondo S."/>
            <person name="Nolan M."/>
            <person name="Ohm R."/>
            <person name="Pangilinan J."/>
            <person name="Park H.-J."/>
            <person name="Ramirez L."/>
            <person name="Alfaro M."/>
            <person name="Sun H."/>
            <person name="Tritt A."/>
            <person name="Yoshinaga Y."/>
            <person name="Zwiers L.-H."/>
            <person name="Turgeon B."/>
            <person name="Goodwin S."/>
            <person name="Spatafora J."/>
            <person name="Crous P."/>
            <person name="Grigoriev I."/>
        </authorList>
    </citation>
    <scope>NUCLEOTIDE SEQUENCE</scope>
    <source>
        <strain evidence="3">CBS 113389</strain>
    </source>
</reference>
<proteinExistence type="predicted"/>